<dbReference type="Pfam" id="PF10994">
    <property type="entry name" value="DUF2817"/>
    <property type="match status" value="1"/>
</dbReference>
<dbReference type="STRING" id="560819.SAMN05428998_11663"/>
<dbReference type="EMBL" id="FWZX01000016">
    <property type="protein sequence ID" value="SMF46071.1"/>
    <property type="molecule type" value="Genomic_DNA"/>
</dbReference>
<dbReference type="Gene3D" id="3.40.630.10">
    <property type="entry name" value="Zn peptidases"/>
    <property type="match status" value="1"/>
</dbReference>
<evidence type="ECO:0008006" key="3">
    <source>
        <dbReference type="Google" id="ProtNLM"/>
    </source>
</evidence>
<dbReference type="CDD" id="cd06233">
    <property type="entry name" value="M14-like"/>
    <property type="match status" value="1"/>
</dbReference>
<gene>
    <name evidence="1" type="ORF">SAMN05428998_11663</name>
</gene>
<reference evidence="1 2" key="1">
    <citation type="submission" date="2017-04" db="EMBL/GenBank/DDBJ databases">
        <authorList>
            <person name="Afonso C.L."/>
            <person name="Miller P.J."/>
            <person name="Scott M.A."/>
            <person name="Spackman E."/>
            <person name="Goraichik I."/>
            <person name="Dimitrov K.M."/>
            <person name="Suarez D.L."/>
            <person name="Swayne D.E."/>
        </authorList>
    </citation>
    <scope>NUCLEOTIDE SEQUENCE [LARGE SCALE GENOMIC DNA]</scope>
    <source>
        <strain evidence="1 2">USBA 355</strain>
    </source>
</reference>
<protein>
    <recommendedName>
        <fullName evidence="3">Zinc carboxypeptidase</fullName>
    </recommendedName>
</protein>
<organism evidence="1 2">
    <name type="scientific">Tistlia consotensis USBA 355</name>
    <dbReference type="NCBI Taxonomy" id="560819"/>
    <lineage>
        <taxon>Bacteria</taxon>
        <taxon>Pseudomonadati</taxon>
        <taxon>Pseudomonadota</taxon>
        <taxon>Alphaproteobacteria</taxon>
        <taxon>Rhodospirillales</taxon>
        <taxon>Rhodovibrionaceae</taxon>
        <taxon>Tistlia</taxon>
    </lineage>
</organism>
<proteinExistence type="predicted"/>
<dbReference type="InterPro" id="IPR021259">
    <property type="entry name" value="DUF2817"/>
</dbReference>
<keyword evidence="2" id="KW-1185">Reference proteome</keyword>
<dbReference type="AlphaFoldDB" id="A0A1Y6CCP2"/>
<dbReference type="RefSeq" id="WP_085124163.1">
    <property type="nucleotide sequence ID" value="NZ_FWZX01000016.1"/>
</dbReference>
<accession>A0A1Y6CCP2</accession>
<sequence length="361" mass="39276">MQPSAYFSANYREARSRFLEAVQGIGATAAAEVNPTAGPSGETLATDVLRIGPADAERVLVSISGTHGVEGYCGSGVQVGWLQSGLWREVPEGVAQVVIHAINPYGFAWNRRVTEDNVDLNRNFLHFDQPLPENPGYDELHPVLYPEDWTEESVAAAEAAEERFAEAHGPLAVQQAISGGQYRHPDGLFYGGRQPTWSHRTLLSVLERELAGARRVAIIDYHTGLGPYGYGERITVHAPGSTAEARVAEWYQGDFTNPAAGTSTSAVLQGTNCGGIERRFPDLELGMIALEYGTEPVPEILEALRADNWLHGRGNPATPLGREVKARIRNAFYGDTDSWKRDIWERAVDTQRLAVAALAGG</sequence>
<dbReference type="SUPFAM" id="SSF53187">
    <property type="entry name" value="Zn-dependent exopeptidases"/>
    <property type="match status" value="1"/>
</dbReference>
<dbReference type="Proteomes" id="UP000192917">
    <property type="component" value="Unassembled WGS sequence"/>
</dbReference>
<evidence type="ECO:0000313" key="2">
    <source>
        <dbReference type="Proteomes" id="UP000192917"/>
    </source>
</evidence>
<evidence type="ECO:0000313" key="1">
    <source>
        <dbReference type="EMBL" id="SMF46071.1"/>
    </source>
</evidence>
<name>A0A1Y6CCP2_9PROT</name>